<feature type="compositionally biased region" description="Polar residues" evidence="1">
    <location>
        <begin position="161"/>
        <end position="171"/>
    </location>
</feature>
<evidence type="ECO:0000313" key="4">
    <source>
        <dbReference type="Proteomes" id="UP000008810"/>
    </source>
</evidence>
<evidence type="ECO:0000256" key="1">
    <source>
        <dbReference type="SAM" id="MobiDB-lite"/>
    </source>
</evidence>
<evidence type="ECO:0000313" key="2">
    <source>
        <dbReference type="EMBL" id="KQJ88381.1"/>
    </source>
</evidence>
<reference evidence="2" key="2">
    <citation type="submission" date="2017-06" db="EMBL/GenBank/DDBJ databases">
        <title>WGS assembly of Brachypodium distachyon.</title>
        <authorList>
            <consortium name="The International Brachypodium Initiative"/>
            <person name="Lucas S."/>
            <person name="Harmon-Smith M."/>
            <person name="Lail K."/>
            <person name="Tice H."/>
            <person name="Grimwood J."/>
            <person name="Bruce D."/>
            <person name="Barry K."/>
            <person name="Shu S."/>
            <person name="Lindquist E."/>
            <person name="Wang M."/>
            <person name="Pitluck S."/>
            <person name="Vogel J.P."/>
            <person name="Garvin D.F."/>
            <person name="Mockler T.C."/>
            <person name="Schmutz J."/>
            <person name="Rokhsar D."/>
            <person name="Bevan M.W."/>
        </authorList>
    </citation>
    <scope>NUCLEOTIDE SEQUENCE</scope>
    <source>
        <strain evidence="2">Bd21</strain>
    </source>
</reference>
<reference evidence="2 3" key="1">
    <citation type="journal article" date="2010" name="Nature">
        <title>Genome sequencing and analysis of the model grass Brachypodium distachyon.</title>
        <authorList>
            <consortium name="International Brachypodium Initiative"/>
        </authorList>
    </citation>
    <scope>NUCLEOTIDE SEQUENCE [LARGE SCALE GENOMIC DNA]</scope>
    <source>
        <strain evidence="2 3">Bd21</strain>
    </source>
</reference>
<dbReference type="EMBL" id="CM000883">
    <property type="protein sequence ID" value="KQJ88381.1"/>
    <property type="molecule type" value="Genomic_DNA"/>
</dbReference>
<feature type="region of interest" description="Disordered" evidence="1">
    <location>
        <begin position="153"/>
        <end position="192"/>
    </location>
</feature>
<proteinExistence type="predicted"/>
<organism evidence="2">
    <name type="scientific">Brachypodium distachyon</name>
    <name type="common">Purple false brome</name>
    <name type="synonym">Trachynia distachya</name>
    <dbReference type="NCBI Taxonomy" id="15368"/>
    <lineage>
        <taxon>Eukaryota</taxon>
        <taxon>Viridiplantae</taxon>
        <taxon>Streptophyta</taxon>
        <taxon>Embryophyta</taxon>
        <taxon>Tracheophyta</taxon>
        <taxon>Spermatophyta</taxon>
        <taxon>Magnoliopsida</taxon>
        <taxon>Liliopsida</taxon>
        <taxon>Poales</taxon>
        <taxon>Poaceae</taxon>
        <taxon>BOP clade</taxon>
        <taxon>Pooideae</taxon>
        <taxon>Stipodae</taxon>
        <taxon>Brachypodieae</taxon>
        <taxon>Brachypodium</taxon>
    </lineage>
</organism>
<gene>
    <name evidence="2" type="ORF">BRADI_4g17370v3</name>
</gene>
<dbReference type="EnsemblPlants" id="KQJ88381">
    <property type="protein sequence ID" value="KQJ88381"/>
    <property type="gene ID" value="BRADI_4g17370v3"/>
</dbReference>
<dbReference type="InParanoid" id="A0A0Q3L6Y8"/>
<reference evidence="3" key="3">
    <citation type="submission" date="2018-08" db="UniProtKB">
        <authorList>
            <consortium name="EnsemblPlants"/>
        </authorList>
    </citation>
    <scope>IDENTIFICATION</scope>
    <source>
        <strain evidence="3">cv. Bd21</strain>
    </source>
</reference>
<dbReference type="Gramene" id="KQJ88381">
    <property type="protein sequence ID" value="KQJ88381"/>
    <property type="gene ID" value="BRADI_4g17370v3"/>
</dbReference>
<dbReference type="AlphaFoldDB" id="A0A0Q3L6Y8"/>
<feature type="compositionally biased region" description="Basic residues" evidence="1">
    <location>
        <begin position="174"/>
        <end position="192"/>
    </location>
</feature>
<accession>A0A0Q3L6Y8</accession>
<sequence length="285" mass="30804">MHFTHYYLVSARHRPGGLEEKSATIRTIRLERSHPLAVTWKKLTISSLPHPRLLPRFSSTEETNPHPSPFVPHMTSPWILTGRAGGRLATHLIWACGTTGGEMATACSTALAAASAALPRTDASFVASPLQLRRRSWPCNTFASPAAPVAMASKHHRTPVAASSSRPCSTNAHRLQHHRRSRARRAAPHRSQHLRVVLAAPVDRSQHHRRPWPRSTAASPCSITVDHGHAAPAAMDSQHRRLPRCSTCGHGRLPLAVGCCTDCQLAAGRISACSSAATELAAADV</sequence>
<name>A0A0Q3L6Y8_BRADI</name>
<protein>
    <submittedName>
        <fullName evidence="2 3">Uncharacterized protein</fullName>
    </submittedName>
</protein>
<dbReference type="Proteomes" id="UP000008810">
    <property type="component" value="Chromosome 4"/>
</dbReference>
<evidence type="ECO:0000313" key="3">
    <source>
        <dbReference type="EnsemblPlants" id="KQJ88381"/>
    </source>
</evidence>
<keyword evidence="4" id="KW-1185">Reference proteome</keyword>